<dbReference type="EMBL" id="MU006701">
    <property type="protein sequence ID" value="KAF2633829.1"/>
    <property type="molecule type" value="Genomic_DNA"/>
</dbReference>
<gene>
    <name evidence="1" type="ORF">BU25DRAFT_453544</name>
</gene>
<keyword evidence="2" id="KW-1185">Reference proteome</keyword>
<protein>
    <submittedName>
        <fullName evidence="1">Uncharacterized protein</fullName>
    </submittedName>
</protein>
<dbReference type="Proteomes" id="UP000799754">
    <property type="component" value="Unassembled WGS sequence"/>
</dbReference>
<evidence type="ECO:0000313" key="2">
    <source>
        <dbReference type="Proteomes" id="UP000799754"/>
    </source>
</evidence>
<reference evidence="1" key="1">
    <citation type="journal article" date="2020" name="Stud. Mycol.">
        <title>101 Dothideomycetes genomes: a test case for predicting lifestyles and emergence of pathogens.</title>
        <authorList>
            <person name="Haridas S."/>
            <person name="Albert R."/>
            <person name="Binder M."/>
            <person name="Bloem J."/>
            <person name="Labutti K."/>
            <person name="Salamov A."/>
            <person name="Andreopoulos B."/>
            <person name="Baker S."/>
            <person name="Barry K."/>
            <person name="Bills G."/>
            <person name="Bluhm B."/>
            <person name="Cannon C."/>
            <person name="Castanera R."/>
            <person name="Culley D."/>
            <person name="Daum C."/>
            <person name="Ezra D."/>
            <person name="Gonzalez J."/>
            <person name="Henrissat B."/>
            <person name="Kuo A."/>
            <person name="Liang C."/>
            <person name="Lipzen A."/>
            <person name="Lutzoni F."/>
            <person name="Magnuson J."/>
            <person name="Mondo S."/>
            <person name="Nolan M."/>
            <person name="Ohm R."/>
            <person name="Pangilinan J."/>
            <person name="Park H.-J."/>
            <person name="Ramirez L."/>
            <person name="Alfaro M."/>
            <person name="Sun H."/>
            <person name="Tritt A."/>
            <person name="Yoshinaga Y."/>
            <person name="Zwiers L.-H."/>
            <person name="Turgeon B."/>
            <person name="Goodwin S."/>
            <person name="Spatafora J."/>
            <person name="Crous P."/>
            <person name="Grigoriev I."/>
        </authorList>
    </citation>
    <scope>NUCLEOTIDE SEQUENCE</scope>
    <source>
        <strain evidence="1">CBS 525.71</strain>
    </source>
</reference>
<organism evidence="1 2">
    <name type="scientific">Macroventuria anomochaeta</name>
    <dbReference type="NCBI Taxonomy" id="301207"/>
    <lineage>
        <taxon>Eukaryota</taxon>
        <taxon>Fungi</taxon>
        <taxon>Dikarya</taxon>
        <taxon>Ascomycota</taxon>
        <taxon>Pezizomycotina</taxon>
        <taxon>Dothideomycetes</taxon>
        <taxon>Pleosporomycetidae</taxon>
        <taxon>Pleosporales</taxon>
        <taxon>Pleosporineae</taxon>
        <taxon>Didymellaceae</taxon>
        <taxon>Macroventuria</taxon>
    </lineage>
</organism>
<comment type="caution">
    <text evidence="1">The sequence shown here is derived from an EMBL/GenBank/DDBJ whole genome shotgun (WGS) entry which is preliminary data.</text>
</comment>
<accession>A0ACB6SIE6</accession>
<evidence type="ECO:0000313" key="1">
    <source>
        <dbReference type="EMBL" id="KAF2633829.1"/>
    </source>
</evidence>
<sequence>MTSEGIAPVNDAIKEAQEFTDLMRKFSLNRVLFVTTKGLLGLGLESIQPGDQIWVVQDARLVFTVRPTTHGDFTLLGETYVYPCMSGELMKYAKGKCMRARGKPPNALNPECAYEADKSELDGQVVYRHEITLEKEENTAVKQAQTVKLEAKAPHAKIYSRPIQHAPQELQGNDDAVIATRPAA</sequence>
<name>A0ACB6SIE6_9PLEO</name>
<proteinExistence type="predicted"/>